<feature type="region of interest" description="Disordered" evidence="1">
    <location>
        <begin position="202"/>
        <end position="248"/>
    </location>
</feature>
<dbReference type="AlphaFoldDB" id="L7CDB9"/>
<dbReference type="PATRIC" id="fig|993516.3.peg.5156"/>
<dbReference type="RefSeq" id="WP_007339511.1">
    <property type="nucleotide sequence ID" value="NZ_AMWG01000132.1"/>
</dbReference>
<proteinExistence type="predicted"/>
<evidence type="ECO:0000313" key="3">
    <source>
        <dbReference type="Proteomes" id="UP000010959"/>
    </source>
</evidence>
<feature type="compositionally biased region" description="Basic and acidic residues" evidence="1">
    <location>
        <begin position="117"/>
        <end position="126"/>
    </location>
</feature>
<feature type="region of interest" description="Disordered" evidence="1">
    <location>
        <begin position="57"/>
        <end position="154"/>
    </location>
</feature>
<feature type="region of interest" description="Disordered" evidence="1">
    <location>
        <begin position="261"/>
        <end position="287"/>
    </location>
</feature>
<feature type="compositionally biased region" description="Low complexity" evidence="1">
    <location>
        <begin position="130"/>
        <end position="154"/>
    </location>
</feature>
<organism evidence="2 3">
    <name type="scientific">Rhodopirellula baltica SWK14</name>
    <dbReference type="NCBI Taxonomy" id="993516"/>
    <lineage>
        <taxon>Bacteria</taxon>
        <taxon>Pseudomonadati</taxon>
        <taxon>Planctomycetota</taxon>
        <taxon>Planctomycetia</taxon>
        <taxon>Pirellulales</taxon>
        <taxon>Pirellulaceae</taxon>
        <taxon>Rhodopirellula</taxon>
    </lineage>
</organism>
<protein>
    <submittedName>
        <fullName evidence="2">Uncharacterized protein</fullName>
    </submittedName>
</protein>
<feature type="compositionally biased region" description="Polar residues" evidence="1">
    <location>
        <begin position="265"/>
        <end position="279"/>
    </location>
</feature>
<comment type="caution">
    <text evidence="2">The sequence shown here is derived from an EMBL/GenBank/DDBJ whole genome shotgun (WGS) entry which is preliminary data.</text>
</comment>
<sequence length="482" mass="49565">MKPINDSRILLLEQLESRSLLAGGIFAHSDMGAANEGMDRSQMDRAVPALQRAAAEINSGSARDGAGIQNRSERSLDPGGARPMRDFAAISRPSAQHGHPGQRDGGQNDGGQPISGREPRGSDLRTSDLASQSSQVNSQASVEGSSSNQSLQSSGSSSVLWTVQFVVAAPRPSNSVSVGDVLDGWSGGNVRSSAGEGTVLARANSAAGSSESGSIGRGSDSKSSASNVATSNTGGVQGNGSSVASVDDSTASVAVANVAERTNRSTDNSQIAAVDSSSPIAGEVDGGTIDWLPRVSSSDVSLESSGSDDDAWELDERTLEQLRKVARDATDDLTEGIEPGRVRDASETPLLEGHSVDDALASWFGSPTGLIDGIQFQGALPTVVPTFSPEMVEIALDATVGVHRTIGLMASAEKVPGPVVVNEVRDAVLAAIAFETDALAQPALDTRPLRLSGFAYPGVAIVAGTLALNARRRRSGVLLTSR</sequence>
<feature type="compositionally biased region" description="Polar residues" evidence="1">
    <location>
        <begin position="222"/>
        <end position="234"/>
    </location>
</feature>
<dbReference type="Proteomes" id="UP000010959">
    <property type="component" value="Unassembled WGS sequence"/>
</dbReference>
<feature type="compositionally biased region" description="Low complexity" evidence="1">
    <location>
        <begin position="202"/>
        <end position="218"/>
    </location>
</feature>
<name>L7CDB9_RHOBT</name>
<gene>
    <name evidence="2" type="ORF">RBSWK_04829</name>
</gene>
<evidence type="ECO:0000313" key="2">
    <source>
        <dbReference type="EMBL" id="ELP31091.1"/>
    </source>
</evidence>
<evidence type="ECO:0000256" key="1">
    <source>
        <dbReference type="SAM" id="MobiDB-lite"/>
    </source>
</evidence>
<accession>L7CDB9</accession>
<reference evidence="2 3" key="1">
    <citation type="journal article" date="2013" name="Mar. Genomics">
        <title>Expression of sulfatases in Rhodopirellula baltica and the diversity of sulfatases in the genus Rhodopirellula.</title>
        <authorList>
            <person name="Wegner C.E."/>
            <person name="Richter-Heitmann T."/>
            <person name="Klindworth A."/>
            <person name="Klockow C."/>
            <person name="Richter M."/>
            <person name="Achstetter T."/>
            <person name="Glockner F.O."/>
            <person name="Harder J."/>
        </authorList>
    </citation>
    <scope>NUCLEOTIDE SEQUENCE [LARGE SCALE GENOMIC DNA]</scope>
    <source>
        <strain evidence="2 3">SWK14</strain>
    </source>
</reference>
<dbReference type="EMBL" id="AMWG01000132">
    <property type="protein sequence ID" value="ELP31091.1"/>
    <property type="molecule type" value="Genomic_DNA"/>
</dbReference>